<dbReference type="Pfam" id="PF11419">
    <property type="entry name" value="DUF3194"/>
    <property type="match status" value="1"/>
</dbReference>
<feature type="non-terminal residue" evidence="1">
    <location>
        <position position="1"/>
    </location>
</feature>
<dbReference type="AlphaFoldDB" id="X1DN67"/>
<dbReference type="InterPro" id="IPR024502">
    <property type="entry name" value="DUF3194"/>
</dbReference>
<evidence type="ECO:0000313" key="1">
    <source>
        <dbReference type="EMBL" id="GAH06434.1"/>
    </source>
</evidence>
<protein>
    <submittedName>
        <fullName evidence="1">Uncharacterized protein</fullName>
    </submittedName>
</protein>
<comment type="caution">
    <text evidence="1">The sequence shown here is derived from an EMBL/GenBank/DDBJ whole genome shotgun (WGS) entry which is preliminary data.</text>
</comment>
<dbReference type="InterPro" id="IPR035954">
    <property type="entry name" value="MTH677-like_sf"/>
</dbReference>
<name>X1DN67_9ZZZZ</name>
<reference evidence="1" key="1">
    <citation type="journal article" date="2014" name="Front. Microbiol.">
        <title>High frequency of phylogenetically diverse reductive dehalogenase-homologous genes in deep subseafloor sedimentary metagenomes.</title>
        <authorList>
            <person name="Kawai M."/>
            <person name="Futagami T."/>
            <person name="Toyoda A."/>
            <person name="Takaki Y."/>
            <person name="Nishi S."/>
            <person name="Hori S."/>
            <person name="Arai W."/>
            <person name="Tsubouchi T."/>
            <person name="Morono Y."/>
            <person name="Uchiyama I."/>
            <person name="Ito T."/>
            <person name="Fujiyama A."/>
            <person name="Inagaki F."/>
            <person name="Takami H."/>
        </authorList>
    </citation>
    <scope>NUCLEOTIDE SEQUENCE</scope>
    <source>
        <strain evidence="1">Expedition CK06-06</strain>
    </source>
</reference>
<sequence length="65" mass="7680">IPQRNRDQYDIAIDIDNSNEDLKIDIDINLDLPPRFGLDEEKIIQETMDKTFIELEKILKENFSS</sequence>
<accession>X1DN67</accession>
<proteinExistence type="predicted"/>
<gene>
    <name evidence="1" type="ORF">S01H4_63950</name>
</gene>
<dbReference type="Gene3D" id="3.30.300.100">
    <property type="entry name" value="MTH677-like"/>
    <property type="match status" value="1"/>
</dbReference>
<dbReference type="EMBL" id="BART01038625">
    <property type="protein sequence ID" value="GAH06434.1"/>
    <property type="molecule type" value="Genomic_DNA"/>
</dbReference>
<organism evidence="1">
    <name type="scientific">marine sediment metagenome</name>
    <dbReference type="NCBI Taxonomy" id="412755"/>
    <lineage>
        <taxon>unclassified sequences</taxon>
        <taxon>metagenomes</taxon>
        <taxon>ecological metagenomes</taxon>
    </lineage>
</organism>